<dbReference type="GO" id="GO:0000271">
    <property type="term" value="P:polysaccharide biosynthetic process"/>
    <property type="evidence" value="ECO:0007669"/>
    <property type="project" value="TreeGrafter"/>
</dbReference>
<gene>
    <name evidence="8" type="primary">rfbC</name>
    <name evidence="8" type="ORF">HBA54_02790</name>
</gene>
<reference evidence="8" key="1">
    <citation type="submission" date="2020-03" db="EMBL/GenBank/DDBJ databases">
        <title>Genome of Pelagibius litoralis DSM 21314T.</title>
        <authorList>
            <person name="Wang G."/>
        </authorList>
    </citation>
    <scope>NUCLEOTIDE SEQUENCE</scope>
    <source>
        <strain evidence="8">DSM 21314</strain>
    </source>
</reference>
<accession>A0A967C323</accession>
<dbReference type="PANTHER" id="PTHR21047:SF2">
    <property type="entry name" value="THYMIDINE DIPHOSPHO-4-KETO-RHAMNOSE 3,5-EPIMERASE"/>
    <property type="match status" value="1"/>
</dbReference>
<evidence type="ECO:0000256" key="5">
    <source>
        <dbReference type="PIRSR" id="PIRSR600888-1"/>
    </source>
</evidence>
<evidence type="ECO:0000256" key="1">
    <source>
        <dbReference type="ARBA" id="ARBA00001298"/>
    </source>
</evidence>
<dbReference type="SUPFAM" id="SSF51182">
    <property type="entry name" value="RmlC-like cupins"/>
    <property type="match status" value="1"/>
</dbReference>
<comment type="catalytic activity">
    <reaction evidence="1 7">
        <text>dTDP-4-dehydro-6-deoxy-alpha-D-glucose = dTDP-4-dehydro-beta-L-rhamnose</text>
        <dbReference type="Rhea" id="RHEA:16969"/>
        <dbReference type="ChEBI" id="CHEBI:57649"/>
        <dbReference type="ChEBI" id="CHEBI:62830"/>
        <dbReference type="EC" id="5.1.3.13"/>
    </reaction>
</comment>
<sequence>MEQVALEIPEVRILRPVKHGDHRGFFSETYNKRALREAGIDLDFVQDNQSLSAETGTVRGLHFQVAPHAQAKLLRVIRGAVFDVAVDLRWGSPSYGKHVSATVSAADWNQVFIPAGFAHGFCTLEPATEVLYKVTDYYAPQAEQGVLWNDPDLEISWPVGDDEAILSERDRGFPPLRELSRVFEYE</sequence>
<dbReference type="Gene3D" id="2.60.120.10">
    <property type="entry name" value="Jelly Rolls"/>
    <property type="match status" value="1"/>
</dbReference>
<comment type="pathway">
    <text evidence="7">Carbohydrate biosynthesis; dTDP-L-rhamnose biosynthesis.</text>
</comment>
<evidence type="ECO:0000256" key="4">
    <source>
        <dbReference type="ARBA" id="ARBA00019595"/>
    </source>
</evidence>
<protein>
    <recommendedName>
        <fullName evidence="4 7">dTDP-4-dehydrorhamnose 3,5-epimerase</fullName>
        <ecNumber evidence="3 7">5.1.3.13</ecNumber>
    </recommendedName>
    <alternativeName>
        <fullName evidence="7">Thymidine diphospho-4-keto-rhamnose 3,5-epimerase</fullName>
    </alternativeName>
</protein>
<dbReference type="AlphaFoldDB" id="A0A967C323"/>
<dbReference type="PANTHER" id="PTHR21047">
    <property type="entry name" value="DTDP-6-DEOXY-D-GLUCOSE-3,5 EPIMERASE"/>
    <property type="match status" value="1"/>
</dbReference>
<dbReference type="InterPro" id="IPR000888">
    <property type="entry name" value="RmlC-like"/>
</dbReference>
<comment type="function">
    <text evidence="2 7">Catalyzes the epimerization of the C3' and C5'positions of dTDP-6-deoxy-D-xylo-4-hexulose, forming dTDP-6-deoxy-L-lyxo-4-hexulose.</text>
</comment>
<evidence type="ECO:0000256" key="2">
    <source>
        <dbReference type="ARBA" id="ARBA00001997"/>
    </source>
</evidence>
<feature type="site" description="Participates in a stacking interaction with the thymidine ring of dTDP-4-oxo-6-deoxyglucose" evidence="6">
    <location>
        <position position="138"/>
    </location>
</feature>
<evidence type="ECO:0000256" key="7">
    <source>
        <dbReference type="RuleBase" id="RU364069"/>
    </source>
</evidence>
<keyword evidence="9" id="KW-1185">Reference proteome</keyword>
<dbReference type="Pfam" id="PF00908">
    <property type="entry name" value="dTDP_sugar_isom"/>
    <property type="match status" value="1"/>
</dbReference>
<dbReference type="GO" id="GO:0005829">
    <property type="term" value="C:cytosol"/>
    <property type="evidence" value="ECO:0007669"/>
    <property type="project" value="TreeGrafter"/>
</dbReference>
<feature type="active site" description="Proton acceptor" evidence="5">
    <location>
        <position position="62"/>
    </location>
</feature>
<organism evidence="8 9">
    <name type="scientific">Pelagibius litoralis</name>
    <dbReference type="NCBI Taxonomy" id="374515"/>
    <lineage>
        <taxon>Bacteria</taxon>
        <taxon>Pseudomonadati</taxon>
        <taxon>Pseudomonadota</taxon>
        <taxon>Alphaproteobacteria</taxon>
        <taxon>Rhodospirillales</taxon>
        <taxon>Rhodovibrionaceae</taxon>
        <taxon>Pelagibius</taxon>
    </lineage>
</organism>
<dbReference type="EC" id="5.1.3.13" evidence="3 7"/>
<dbReference type="Proteomes" id="UP000761264">
    <property type="component" value="Unassembled WGS sequence"/>
</dbReference>
<evidence type="ECO:0000313" key="9">
    <source>
        <dbReference type="Proteomes" id="UP000761264"/>
    </source>
</evidence>
<name>A0A967C323_9PROT</name>
<dbReference type="InterPro" id="IPR014710">
    <property type="entry name" value="RmlC-like_jellyroll"/>
</dbReference>
<dbReference type="NCBIfam" id="TIGR01221">
    <property type="entry name" value="rmlC"/>
    <property type="match status" value="1"/>
</dbReference>
<proteinExistence type="inferred from homology"/>
<comment type="caution">
    <text evidence="8">The sequence shown here is derived from an EMBL/GenBank/DDBJ whole genome shotgun (WGS) entry which is preliminary data.</text>
</comment>
<dbReference type="GO" id="GO:0008830">
    <property type="term" value="F:dTDP-4-dehydrorhamnose 3,5-epimerase activity"/>
    <property type="evidence" value="ECO:0007669"/>
    <property type="project" value="UniProtKB-UniRule"/>
</dbReference>
<comment type="similarity">
    <text evidence="7">Belongs to the dTDP-4-dehydrorhamnose 3,5-epimerase family.</text>
</comment>
<feature type="active site" description="Proton donor" evidence="5">
    <location>
        <position position="132"/>
    </location>
</feature>
<dbReference type="InterPro" id="IPR011051">
    <property type="entry name" value="RmlC_Cupin_sf"/>
</dbReference>
<dbReference type="GO" id="GO:0019305">
    <property type="term" value="P:dTDP-rhamnose biosynthetic process"/>
    <property type="evidence" value="ECO:0007669"/>
    <property type="project" value="UniProtKB-UniRule"/>
</dbReference>
<keyword evidence="7 8" id="KW-0413">Isomerase</keyword>
<evidence type="ECO:0000256" key="6">
    <source>
        <dbReference type="PIRSR" id="PIRSR600888-3"/>
    </source>
</evidence>
<evidence type="ECO:0000256" key="3">
    <source>
        <dbReference type="ARBA" id="ARBA00012098"/>
    </source>
</evidence>
<dbReference type="EMBL" id="JAAQPH010000002">
    <property type="protein sequence ID" value="NIA67510.1"/>
    <property type="molecule type" value="Genomic_DNA"/>
</dbReference>
<comment type="subunit">
    <text evidence="7">Homodimer.</text>
</comment>
<dbReference type="CDD" id="cd00438">
    <property type="entry name" value="cupin_RmlC"/>
    <property type="match status" value="1"/>
</dbReference>
<evidence type="ECO:0000313" key="8">
    <source>
        <dbReference type="EMBL" id="NIA67510.1"/>
    </source>
</evidence>